<dbReference type="PRINTS" id="PR00046">
    <property type="entry name" value="SIGMA70FCT"/>
</dbReference>
<proteinExistence type="predicted"/>
<dbReference type="InterPro" id="IPR000943">
    <property type="entry name" value="RNA_pol_sigma70"/>
</dbReference>
<dbReference type="InterPro" id="IPR036388">
    <property type="entry name" value="WH-like_DNA-bd_sf"/>
</dbReference>
<evidence type="ECO:0000313" key="2">
    <source>
        <dbReference type="EMBL" id="MLW02110.1"/>
    </source>
</evidence>
<dbReference type="CDD" id="cd06171">
    <property type="entry name" value="Sigma70_r4"/>
    <property type="match status" value="1"/>
</dbReference>
<gene>
    <name evidence="2" type="ORF">EAK82_18275</name>
</gene>
<dbReference type="InterPro" id="IPR013324">
    <property type="entry name" value="RNA_pol_sigma_r3/r4-like"/>
</dbReference>
<name>A0A3R0Y087_SALER</name>
<evidence type="ECO:0000259" key="1">
    <source>
        <dbReference type="PROSITE" id="PS00716"/>
    </source>
</evidence>
<feature type="domain" description="RNA polymerase sigma-70" evidence="1">
    <location>
        <begin position="196"/>
        <end position="222"/>
    </location>
</feature>
<dbReference type="GO" id="GO:0006352">
    <property type="term" value="P:DNA-templated transcription initiation"/>
    <property type="evidence" value="ECO:0007669"/>
    <property type="project" value="InterPro"/>
</dbReference>
<reference evidence="2" key="1">
    <citation type="submission" date="2018-10" db="EMBL/GenBank/DDBJ databases">
        <authorList>
            <consortium name="PulseNet: The National Subtyping Network for Foodborne Disease Surveillance"/>
            <person name="Tarr C.L."/>
            <person name="Trees E."/>
            <person name="Katz L.S."/>
            <person name="Carleton-Romer H.A."/>
            <person name="Stroika S."/>
            <person name="Kucerova Z."/>
            <person name="Roache K.F."/>
            <person name="Sabol A.L."/>
            <person name="Besser J."/>
            <person name="Gerner-Smidt P."/>
        </authorList>
    </citation>
    <scope>NUCLEOTIDE SEQUENCE [LARGE SCALE GENOMIC DNA]</scope>
    <source>
        <strain evidence="2">PNUSAS038541</strain>
    </source>
</reference>
<dbReference type="EMBL" id="RVIJ01000020">
    <property type="protein sequence ID" value="MLW02110.1"/>
    <property type="molecule type" value="Genomic_DNA"/>
</dbReference>
<dbReference type="RefSeq" id="WP_366548109.1">
    <property type="nucleotide sequence ID" value="NZ_JBHZFA020000067.1"/>
</dbReference>
<dbReference type="InterPro" id="IPR007630">
    <property type="entry name" value="RNA_pol_sigma70_r4"/>
</dbReference>
<dbReference type="AlphaFoldDB" id="A0A3R0Y087"/>
<dbReference type="SUPFAM" id="SSF88659">
    <property type="entry name" value="Sigma3 and sigma4 domains of RNA polymerase sigma factors"/>
    <property type="match status" value="1"/>
</dbReference>
<dbReference type="GO" id="GO:0003700">
    <property type="term" value="F:DNA-binding transcription factor activity"/>
    <property type="evidence" value="ECO:0007669"/>
    <property type="project" value="InterPro"/>
</dbReference>
<dbReference type="Gene3D" id="1.10.10.10">
    <property type="entry name" value="Winged helix-like DNA-binding domain superfamily/Winged helix DNA-binding domain"/>
    <property type="match status" value="1"/>
</dbReference>
<organism evidence="2">
    <name type="scientific">Salmonella enterica</name>
    <name type="common">Salmonella choleraesuis</name>
    <dbReference type="NCBI Taxonomy" id="28901"/>
    <lineage>
        <taxon>Bacteria</taxon>
        <taxon>Pseudomonadati</taxon>
        <taxon>Pseudomonadota</taxon>
        <taxon>Gammaproteobacteria</taxon>
        <taxon>Enterobacterales</taxon>
        <taxon>Enterobacteriaceae</taxon>
        <taxon>Salmonella</taxon>
    </lineage>
</organism>
<comment type="caution">
    <text evidence="2">The sequence shown here is derived from an EMBL/GenBank/DDBJ whole genome shotgun (WGS) entry which is preliminary data.</text>
</comment>
<dbReference type="PROSITE" id="PS00716">
    <property type="entry name" value="SIGMA70_2"/>
    <property type="match status" value="1"/>
</dbReference>
<dbReference type="Pfam" id="PF04545">
    <property type="entry name" value="Sigma70_r4"/>
    <property type="match status" value="1"/>
</dbReference>
<protein>
    <recommendedName>
        <fullName evidence="1">RNA polymerase sigma-70 domain-containing protein</fullName>
    </recommendedName>
</protein>
<accession>A0A3R0Y087</accession>
<dbReference type="Proteomes" id="UP000885392">
    <property type="component" value="Unassembled WGS sequence"/>
</dbReference>
<sequence>MEHKPASMSKITTNRFPARHGAQWKGEEYHKLILGIEQGLTLAQLAERHERTPGSISSAVRRLFPPVLLQDNRSNSVNAFARYLNETKNLDRQSIINAICPYSVTGEVLDQSQEAEIRVSLVRQGVSSRAKVSRKVNHTQEDRQRNTPITDSEFLNYEARDADVLVLVSVAVASLSKERDRDVLLMRLGVEEQPLTLDEIGVKWDVSRERVRQIQERAFRRLASQARREGTPGAALKKLIESACSSSDAVAVWVLNIVHSDFIIPPRLATKFILHTAGFTNDNIVEIMVLFPLSGGYRG</sequence>